<accession>A0ABP9N0W5</accession>
<name>A0ABP9N0W5_9GAMM</name>
<dbReference type="Gene3D" id="3.90.220.20">
    <property type="entry name" value="DNA methylase specificity domains"/>
    <property type="match status" value="2"/>
</dbReference>
<evidence type="ECO:0000313" key="5">
    <source>
        <dbReference type="EMBL" id="GAA5106384.1"/>
    </source>
</evidence>
<keyword evidence="3" id="KW-0238">DNA-binding</keyword>
<dbReference type="SUPFAM" id="SSF116734">
    <property type="entry name" value="DNA methylase specificity domain"/>
    <property type="match status" value="2"/>
</dbReference>
<dbReference type="PANTHER" id="PTHR30408:SF12">
    <property type="entry name" value="TYPE I RESTRICTION ENZYME MJAVIII SPECIFICITY SUBUNIT"/>
    <property type="match status" value="1"/>
</dbReference>
<evidence type="ECO:0000256" key="2">
    <source>
        <dbReference type="ARBA" id="ARBA00022747"/>
    </source>
</evidence>
<dbReference type="Proteomes" id="UP001500171">
    <property type="component" value="Unassembled WGS sequence"/>
</dbReference>
<dbReference type="Pfam" id="PF01420">
    <property type="entry name" value="Methylase_S"/>
    <property type="match status" value="2"/>
</dbReference>
<organism evidence="5 6">
    <name type="scientific">Orbus sasakiae</name>
    <dbReference type="NCBI Taxonomy" id="1078475"/>
    <lineage>
        <taxon>Bacteria</taxon>
        <taxon>Pseudomonadati</taxon>
        <taxon>Pseudomonadota</taxon>
        <taxon>Gammaproteobacteria</taxon>
        <taxon>Orbales</taxon>
        <taxon>Orbaceae</taxon>
        <taxon>Orbus</taxon>
    </lineage>
</organism>
<evidence type="ECO:0000256" key="1">
    <source>
        <dbReference type="ARBA" id="ARBA00010923"/>
    </source>
</evidence>
<sequence>MMNNKVNNVPKLRFKEFSGEWKLEKLGKFLKEYKEKILVSKNDIPVYSSSRNGLQPQKDYFDDYEIKNESSYGVVPKGYITYRHMSDDNVFKFNINNFLDNIAVSKEYPVFSAVNLNSYFLLYKLNFGKDFKKFAIQQKLGGTRTRLYYNRLCEWVTFFTSLKEQQKIAEFLSSVDNKLQALKQKHQLLQQYKKGMMQKLFTQQIRFKDENGQNYPEWKPSTLGNVTSLITNGLSLEQNSEQKGYKVTRIETISDGKVNINKVGYVLTEKEISNYKLDKGDMLFSNINSLSHIGKIAYVDKDYPLYHGMNLLRIVIDKKYSSLFYFYLLTANKYKRNFETIANQAVNQASINQTELKKTVVPISCIKEQQKIADFLSAIDQKIEGVTKQIEQTALFKKGLLQQLFV</sequence>
<evidence type="ECO:0000259" key="4">
    <source>
        <dbReference type="Pfam" id="PF01420"/>
    </source>
</evidence>
<dbReference type="InterPro" id="IPR052021">
    <property type="entry name" value="Type-I_RS_S_subunit"/>
</dbReference>
<comment type="similarity">
    <text evidence="1">Belongs to the type-I restriction system S methylase family.</text>
</comment>
<feature type="domain" description="Type I restriction modification DNA specificity" evidence="4">
    <location>
        <begin position="34"/>
        <end position="189"/>
    </location>
</feature>
<protein>
    <recommendedName>
        <fullName evidence="4">Type I restriction modification DNA specificity domain-containing protein</fullName>
    </recommendedName>
</protein>
<keyword evidence="2" id="KW-0680">Restriction system</keyword>
<dbReference type="PANTHER" id="PTHR30408">
    <property type="entry name" value="TYPE-1 RESTRICTION ENZYME ECOKI SPECIFICITY PROTEIN"/>
    <property type="match status" value="1"/>
</dbReference>
<dbReference type="CDD" id="cd17522">
    <property type="entry name" value="RMtype1_S_MjaORF1531P-TRD1-CR1_like"/>
    <property type="match status" value="1"/>
</dbReference>
<feature type="domain" description="Type I restriction modification DNA specificity" evidence="4">
    <location>
        <begin position="217"/>
        <end position="390"/>
    </location>
</feature>
<dbReference type="Gene3D" id="1.10.287.1120">
    <property type="entry name" value="Bipartite methylase S protein"/>
    <property type="match status" value="1"/>
</dbReference>
<proteinExistence type="inferred from homology"/>
<evidence type="ECO:0000313" key="6">
    <source>
        <dbReference type="Proteomes" id="UP001500171"/>
    </source>
</evidence>
<reference evidence="6" key="1">
    <citation type="journal article" date="2019" name="Int. J. Syst. Evol. Microbiol.">
        <title>The Global Catalogue of Microorganisms (GCM) 10K type strain sequencing project: providing services to taxonomists for standard genome sequencing and annotation.</title>
        <authorList>
            <consortium name="The Broad Institute Genomics Platform"/>
            <consortium name="The Broad Institute Genome Sequencing Center for Infectious Disease"/>
            <person name="Wu L."/>
            <person name="Ma J."/>
        </authorList>
    </citation>
    <scope>NUCLEOTIDE SEQUENCE [LARGE SCALE GENOMIC DNA]</scope>
    <source>
        <strain evidence="6">JCM 18050</strain>
    </source>
</reference>
<dbReference type="InterPro" id="IPR044946">
    <property type="entry name" value="Restrct_endonuc_typeI_TRD_sf"/>
</dbReference>
<dbReference type="RefSeq" id="WP_345488674.1">
    <property type="nucleotide sequence ID" value="NZ_BAABHY010000001.1"/>
</dbReference>
<keyword evidence="6" id="KW-1185">Reference proteome</keyword>
<comment type="caution">
    <text evidence="5">The sequence shown here is derived from an EMBL/GenBank/DDBJ whole genome shotgun (WGS) entry which is preliminary data.</text>
</comment>
<dbReference type="InterPro" id="IPR000055">
    <property type="entry name" value="Restrct_endonuc_typeI_TRD"/>
</dbReference>
<dbReference type="EMBL" id="BAABHY010000001">
    <property type="protein sequence ID" value="GAA5106384.1"/>
    <property type="molecule type" value="Genomic_DNA"/>
</dbReference>
<gene>
    <name evidence="5" type="ORF">GCM10023211_06090</name>
</gene>
<evidence type="ECO:0000256" key="3">
    <source>
        <dbReference type="ARBA" id="ARBA00023125"/>
    </source>
</evidence>